<dbReference type="AlphaFoldDB" id="A0AA37RW72"/>
<dbReference type="EMBL" id="BSNC01000004">
    <property type="protein sequence ID" value="GLP96248.1"/>
    <property type="molecule type" value="Genomic_DNA"/>
</dbReference>
<feature type="region of interest" description="Disordered" evidence="1">
    <location>
        <begin position="1"/>
        <end position="27"/>
    </location>
</feature>
<keyword evidence="3" id="KW-1185">Reference proteome</keyword>
<sequence>MLSGVNAANANETNSLQASAERPAKVSMFSNSVKQKLYKFSRERANNNTFAKCAKPSSPDDKPSRT</sequence>
<protein>
    <submittedName>
        <fullName evidence="2">Uncharacterized protein</fullName>
    </submittedName>
</protein>
<evidence type="ECO:0000313" key="2">
    <source>
        <dbReference type="EMBL" id="GLP96248.1"/>
    </source>
</evidence>
<accession>A0AA37RW72</accession>
<feature type="region of interest" description="Disordered" evidence="1">
    <location>
        <begin position="44"/>
        <end position="66"/>
    </location>
</feature>
<dbReference type="Proteomes" id="UP001161422">
    <property type="component" value="Unassembled WGS sequence"/>
</dbReference>
<organism evidence="2 3">
    <name type="scientific">Paraferrimonas sedimenticola</name>
    <dbReference type="NCBI Taxonomy" id="375674"/>
    <lineage>
        <taxon>Bacteria</taxon>
        <taxon>Pseudomonadati</taxon>
        <taxon>Pseudomonadota</taxon>
        <taxon>Gammaproteobacteria</taxon>
        <taxon>Alteromonadales</taxon>
        <taxon>Ferrimonadaceae</taxon>
        <taxon>Paraferrimonas</taxon>
    </lineage>
</organism>
<evidence type="ECO:0000256" key="1">
    <source>
        <dbReference type="SAM" id="MobiDB-lite"/>
    </source>
</evidence>
<name>A0AA37RW72_9GAMM</name>
<reference evidence="2" key="2">
    <citation type="submission" date="2023-01" db="EMBL/GenBank/DDBJ databases">
        <title>Draft genome sequence of Paraferrimonas sedimenticola strain NBRC 101628.</title>
        <authorList>
            <person name="Sun Q."/>
            <person name="Mori K."/>
        </authorList>
    </citation>
    <scope>NUCLEOTIDE SEQUENCE</scope>
    <source>
        <strain evidence="2">NBRC 101628</strain>
    </source>
</reference>
<feature type="compositionally biased region" description="Polar residues" evidence="1">
    <location>
        <begin position="1"/>
        <end position="18"/>
    </location>
</feature>
<gene>
    <name evidence="2" type="ORF">GCM10007895_15540</name>
</gene>
<comment type="caution">
    <text evidence="2">The sequence shown here is derived from an EMBL/GenBank/DDBJ whole genome shotgun (WGS) entry which is preliminary data.</text>
</comment>
<evidence type="ECO:0000313" key="3">
    <source>
        <dbReference type="Proteomes" id="UP001161422"/>
    </source>
</evidence>
<reference evidence="2" key="1">
    <citation type="journal article" date="2014" name="Int. J. Syst. Evol. Microbiol.">
        <title>Complete genome sequence of Corynebacterium casei LMG S-19264T (=DSM 44701T), isolated from a smear-ripened cheese.</title>
        <authorList>
            <consortium name="US DOE Joint Genome Institute (JGI-PGF)"/>
            <person name="Walter F."/>
            <person name="Albersmeier A."/>
            <person name="Kalinowski J."/>
            <person name="Ruckert C."/>
        </authorList>
    </citation>
    <scope>NUCLEOTIDE SEQUENCE</scope>
    <source>
        <strain evidence="2">NBRC 101628</strain>
    </source>
</reference>
<proteinExistence type="predicted"/>